<comment type="caution">
    <text evidence="2">The sequence shown here is derived from an EMBL/GenBank/DDBJ whole genome shotgun (WGS) entry which is preliminary data.</text>
</comment>
<protein>
    <submittedName>
        <fullName evidence="2">(spotted green pufferfish) hypothetical protein</fullName>
    </submittedName>
</protein>
<reference evidence="2" key="2">
    <citation type="submission" date="2004-02" db="EMBL/GenBank/DDBJ databases">
        <authorList>
            <consortium name="Genoscope"/>
            <consortium name="Whitehead Institute Centre for Genome Research"/>
        </authorList>
    </citation>
    <scope>NUCLEOTIDE SEQUENCE</scope>
</reference>
<feature type="compositionally biased region" description="Low complexity" evidence="1">
    <location>
        <begin position="39"/>
        <end position="50"/>
    </location>
</feature>
<feature type="region of interest" description="Disordered" evidence="1">
    <location>
        <begin position="25"/>
        <end position="70"/>
    </location>
</feature>
<evidence type="ECO:0000313" key="2">
    <source>
        <dbReference type="EMBL" id="CAF88993.1"/>
    </source>
</evidence>
<dbReference type="AlphaFoldDB" id="Q4TDN9"/>
<reference evidence="2" key="1">
    <citation type="journal article" date="2004" name="Nature">
        <title>Genome duplication in the teleost fish Tetraodon nigroviridis reveals the early vertebrate proto-karyotype.</title>
        <authorList>
            <person name="Jaillon O."/>
            <person name="Aury J.-M."/>
            <person name="Brunet F."/>
            <person name="Petit J.-L."/>
            <person name="Stange-Thomann N."/>
            <person name="Mauceli E."/>
            <person name="Bouneau L."/>
            <person name="Fischer C."/>
            <person name="Ozouf-Costaz C."/>
            <person name="Bernot A."/>
            <person name="Nicaud S."/>
            <person name="Jaffe D."/>
            <person name="Fisher S."/>
            <person name="Lutfalla G."/>
            <person name="Dossat C."/>
            <person name="Segurens B."/>
            <person name="Dasilva C."/>
            <person name="Salanoubat M."/>
            <person name="Levy M."/>
            <person name="Boudet N."/>
            <person name="Castellano S."/>
            <person name="Anthouard V."/>
            <person name="Jubin C."/>
            <person name="Castelli V."/>
            <person name="Katinka M."/>
            <person name="Vacherie B."/>
            <person name="Biemont C."/>
            <person name="Skalli Z."/>
            <person name="Cattolico L."/>
            <person name="Poulain J."/>
            <person name="De Berardinis V."/>
            <person name="Cruaud C."/>
            <person name="Duprat S."/>
            <person name="Brottier P."/>
            <person name="Coutanceau J.-P."/>
            <person name="Gouzy J."/>
            <person name="Parra G."/>
            <person name="Lardier G."/>
            <person name="Chapple C."/>
            <person name="McKernan K.J."/>
            <person name="McEwan P."/>
            <person name="Bosak S."/>
            <person name="Kellis M."/>
            <person name="Volff J.-N."/>
            <person name="Guigo R."/>
            <person name="Zody M.C."/>
            <person name="Mesirov J."/>
            <person name="Lindblad-Toh K."/>
            <person name="Birren B."/>
            <person name="Nusbaum C."/>
            <person name="Kahn D."/>
            <person name="Robinson-Rechavi M."/>
            <person name="Laudet V."/>
            <person name="Schachter V."/>
            <person name="Quetier F."/>
            <person name="Saurin W."/>
            <person name="Scarpelli C."/>
            <person name="Wincker P."/>
            <person name="Lander E.S."/>
            <person name="Weissenbach J."/>
            <person name="Roest Crollius H."/>
        </authorList>
    </citation>
    <scope>NUCLEOTIDE SEQUENCE [LARGE SCALE GENOMIC DNA]</scope>
</reference>
<proteinExistence type="predicted"/>
<dbReference type="EMBL" id="CAAE01006138">
    <property type="protein sequence ID" value="CAF88993.1"/>
    <property type="molecule type" value="Genomic_DNA"/>
</dbReference>
<gene>
    <name evidence="2" type="ORF">GSTENG00002698001</name>
</gene>
<accession>Q4TDN9</accession>
<evidence type="ECO:0000256" key="1">
    <source>
        <dbReference type="SAM" id="MobiDB-lite"/>
    </source>
</evidence>
<feature type="non-terminal residue" evidence="2">
    <location>
        <position position="1"/>
    </location>
</feature>
<sequence length="82" mass="8624">RKGHPRRAGGSHQPALHQLLFSLHKRPSQHTGPPGVGSGVAVKGVKGSPGESADGLPGPPGRQGEPGDRVRQTSLFFLMSKW</sequence>
<name>Q4TDN9_TETNG</name>
<organism evidence="2">
    <name type="scientific">Tetraodon nigroviridis</name>
    <name type="common">Spotted green pufferfish</name>
    <name type="synonym">Chelonodon nigroviridis</name>
    <dbReference type="NCBI Taxonomy" id="99883"/>
    <lineage>
        <taxon>Eukaryota</taxon>
        <taxon>Metazoa</taxon>
        <taxon>Chordata</taxon>
        <taxon>Craniata</taxon>
        <taxon>Vertebrata</taxon>
        <taxon>Euteleostomi</taxon>
        <taxon>Actinopterygii</taxon>
        <taxon>Neopterygii</taxon>
        <taxon>Teleostei</taxon>
        <taxon>Neoteleostei</taxon>
        <taxon>Acanthomorphata</taxon>
        <taxon>Eupercaria</taxon>
        <taxon>Tetraodontiformes</taxon>
        <taxon>Tetradontoidea</taxon>
        <taxon>Tetraodontidae</taxon>
        <taxon>Tetraodon</taxon>
    </lineage>
</organism>
<dbReference type="KEGG" id="tng:GSTEN00002698G001"/>